<feature type="transmembrane region" description="Helical" evidence="1">
    <location>
        <begin position="133"/>
        <end position="154"/>
    </location>
</feature>
<feature type="transmembrane region" description="Helical" evidence="1">
    <location>
        <begin position="72"/>
        <end position="94"/>
    </location>
</feature>
<evidence type="ECO:0000256" key="1">
    <source>
        <dbReference type="SAM" id="Phobius"/>
    </source>
</evidence>
<evidence type="ECO:0000313" key="2">
    <source>
        <dbReference type="Proteomes" id="UP000050795"/>
    </source>
</evidence>
<evidence type="ECO:0000313" key="3">
    <source>
        <dbReference type="WBParaSite" id="TREG1_67530.1"/>
    </source>
</evidence>
<keyword evidence="1" id="KW-1133">Transmembrane helix</keyword>
<keyword evidence="1" id="KW-0472">Membrane</keyword>
<dbReference type="AlphaFoldDB" id="A0AA85K8Z4"/>
<organism evidence="2 3">
    <name type="scientific">Trichobilharzia regenti</name>
    <name type="common">Nasal bird schistosome</name>
    <dbReference type="NCBI Taxonomy" id="157069"/>
    <lineage>
        <taxon>Eukaryota</taxon>
        <taxon>Metazoa</taxon>
        <taxon>Spiralia</taxon>
        <taxon>Lophotrochozoa</taxon>
        <taxon>Platyhelminthes</taxon>
        <taxon>Trematoda</taxon>
        <taxon>Digenea</taxon>
        <taxon>Strigeidida</taxon>
        <taxon>Schistosomatoidea</taxon>
        <taxon>Schistosomatidae</taxon>
        <taxon>Trichobilharzia</taxon>
    </lineage>
</organism>
<reference evidence="3" key="2">
    <citation type="submission" date="2023-11" db="UniProtKB">
        <authorList>
            <consortium name="WormBaseParasite"/>
        </authorList>
    </citation>
    <scope>IDENTIFICATION</scope>
</reference>
<dbReference type="WBParaSite" id="TREG1_67530.1">
    <property type="protein sequence ID" value="TREG1_67530.1"/>
    <property type="gene ID" value="TREG1_67530"/>
</dbReference>
<name>A0AA85K8Z4_TRIRE</name>
<keyword evidence="1" id="KW-0812">Transmembrane</keyword>
<proteinExistence type="predicted"/>
<keyword evidence="2" id="KW-1185">Reference proteome</keyword>
<reference evidence="2" key="1">
    <citation type="submission" date="2022-06" db="EMBL/GenBank/DDBJ databases">
        <authorList>
            <person name="Berger JAMES D."/>
            <person name="Berger JAMES D."/>
        </authorList>
    </citation>
    <scope>NUCLEOTIDE SEQUENCE [LARGE SCALE GENOMIC DNA]</scope>
</reference>
<dbReference type="Proteomes" id="UP000050795">
    <property type="component" value="Unassembled WGS sequence"/>
</dbReference>
<feature type="transmembrane region" description="Helical" evidence="1">
    <location>
        <begin position="100"/>
        <end position="121"/>
    </location>
</feature>
<protein>
    <submittedName>
        <fullName evidence="3">Uncharacterized protein</fullName>
    </submittedName>
</protein>
<sequence length="161" mass="18849">MLHHWIHRDHVNIVFPEIADELWNLYLFSDVSIPFHWPKYSLISFALTIIAGGTAILLGFRSIRFTFKGYYFFFLLPIFLFIIGNVFYILFRIYGFPFDILAGIFLDTSITLAIYLSTVWLKYSPDKTVHSPVFIVFLEFTELVALFLESAVVFSKTDLKR</sequence>
<feature type="transmembrane region" description="Helical" evidence="1">
    <location>
        <begin position="40"/>
        <end position="60"/>
    </location>
</feature>
<accession>A0AA85K8Z4</accession>